<evidence type="ECO:0008006" key="4">
    <source>
        <dbReference type="Google" id="ProtNLM"/>
    </source>
</evidence>
<feature type="transmembrane region" description="Helical" evidence="1">
    <location>
        <begin position="86"/>
        <end position="104"/>
    </location>
</feature>
<reference evidence="2 3" key="2">
    <citation type="journal article" date="2013" name="PLoS Genet.">
        <title>Comparative genome structure, secondary metabolite, and effector coding capacity across Cochliobolus pathogens.</title>
        <authorList>
            <person name="Condon B.J."/>
            <person name="Leng Y."/>
            <person name="Wu D."/>
            <person name="Bushley K.E."/>
            <person name="Ohm R.A."/>
            <person name="Otillar R."/>
            <person name="Martin J."/>
            <person name="Schackwitz W."/>
            <person name="Grimwood J."/>
            <person name="MohdZainudin N."/>
            <person name="Xue C."/>
            <person name="Wang R."/>
            <person name="Manning V.A."/>
            <person name="Dhillon B."/>
            <person name="Tu Z.J."/>
            <person name="Steffenson B.J."/>
            <person name="Salamov A."/>
            <person name="Sun H."/>
            <person name="Lowry S."/>
            <person name="LaButti K."/>
            <person name="Han J."/>
            <person name="Copeland A."/>
            <person name="Lindquist E."/>
            <person name="Barry K."/>
            <person name="Schmutz J."/>
            <person name="Baker S.E."/>
            <person name="Ciuffetti L.M."/>
            <person name="Grigoriev I.V."/>
            <person name="Zhong S."/>
            <person name="Turgeon B.G."/>
        </authorList>
    </citation>
    <scope>NUCLEOTIDE SEQUENCE [LARGE SCALE GENOMIC DNA]</scope>
    <source>
        <strain evidence="3">28A</strain>
    </source>
</reference>
<dbReference type="Proteomes" id="UP000016935">
    <property type="component" value="Unassembled WGS sequence"/>
</dbReference>
<gene>
    <name evidence="2" type="ORF">SETTUDRAFT_108153</name>
</gene>
<dbReference type="EMBL" id="KB908548">
    <property type="protein sequence ID" value="EOA88271.1"/>
    <property type="molecule type" value="Genomic_DNA"/>
</dbReference>
<keyword evidence="1" id="KW-1133">Transmembrane helix</keyword>
<name>R0IUG4_EXST2</name>
<dbReference type="HOGENOM" id="CLU_082475_1_0_1"/>
<dbReference type="OrthoDB" id="5344006at2759"/>
<reference evidence="2 3" key="1">
    <citation type="journal article" date="2012" name="PLoS Pathog.">
        <title>Diverse lifestyles and strategies of plant pathogenesis encoded in the genomes of eighteen Dothideomycetes fungi.</title>
        <authorList>
            <person name="Ohm R.A."/>
            <person name="Feau N."/>
            <person name="Henrissat B."/>
            <person name="Schoch C.L."/>
            <person name="Horwitz B.A."/>
            <person name="Barry K.W."/>
            <person name="Condon B.J."/>
            <person name="Copeland A.C."/>
            <person name="Dhillon B."/>
            <person name="Glaser F."/>
            <person name="Hesse C.N."/>
            <person name="Kosti I."/>
            <person name="LaButti K."/>
            <person name="Lindquist E.A."/>
            <person name="Lucas S."/>
            <person name="Salamov A.A."/>
            <person name="Bradshaw R.E."/>
            <person name="Ciuffetti L."/>
            <person name="Hamelin R.C."/>
            <person name="Kema G.H.J."/>
            <person name="Lawrence C."/>
            <person name="Scott J.A."/>
            <person name="Spatafora J.W."/>
            <person name="Turgeon B.G."/>
            <person name="de Wit P.J.G.M."/>
            <person name="Zhong S."/>
            <person name="Goodwin S.B."/>
            <person name="Grigoriev I.V."/>
        </authorList>
    </citation>
    <scope>NUCLEOTIDE SEQUENCE [LARGE SCALE GENOMIC DNA]</scope>
    <source>
        <strain evidence="3">28A</strain>
    </source>
</reference>
<keyword evidence="1" id="KW-0472">Membrane</keyword>
<dbReference type="RefSeq" id="XP_008024295.1">
    <property type="nucleotide sequence ID" value="XM_008026104.1"/>
</dbReference>
<sequence length="235" mass="25481">MALQKKRVKPTQYPFLPFHLVRSTQLLSSLVVAGIISYFLHELARDGYRLPWTFILLLVASLLTIVALVATMLLHVYHGLNPSVNIVVNASLAVVWTVSFAMLARWCSGTLSHVCDTSGWGSDTGVSICRQYKALFSFALLGLLVTLLALGVDAKVLKGSTRRGLFQPVDGRAAEDKFACNGLQELDINPNPVAVRASQARGGQGYAVPDEQFGYDDLAYHGAAGHIGPPSMEPR</sequence>
<evidence type="ECO:0000313" key="2">
    <source>
        <dbReference type="EMBL" id="EOA88271.1"/>
    </source>
</evidence>
<dbReference type="PANTHER" id="PTHR39608">
    <property type="entry name" value="INTEGRAL MEMBRANE PROTEIN (AFU_ORTHOLOGUE AFUA_5G08640)"/>
    <property type="match status" value="1"/>
</dbReference>
<feature type="transmembrane region" description="Helical" evidence="1">
    <location>
        <begin position="52"/>
        <end position="74"/>
    </location>
</feature>
<dbReference type="AlphaFoldDB" id="R0IUG4"/>
<feature type="transmembrane region" description="Helical" evidence="1">
    <location>
        <begin position="134"/>
        <end position="152"/>
    </location>
</feature>
<keyword evidence="1" id="KW-0812">Transmembrane</keyword>
<dbReference type="GeneID" id="19395280"/>
<evidence type="ECO:0000256" key="1">
    <source>
        <dbReference type="SAM" id="Phobius"/>
    </source>
</evidence>
<protein>
    <recommendedName>
        <fullName evidence="4">MARVEL domain-containing protein</fullName>
    </recommendedName>
</protein>
<keyword evidence="3" id="KW-1185">Reference proteome</keyword>
<dbReference type="PANTHER" id="PTHR39608:SF1">
    <property type="entry name" value="INTEGRAL MEMBRANE PROTEIN (AFU_ORTHOLOGUE AFUA_5G08640)"/>
    <property type="match status" value="1"/>
</dbReference>
<organism evidence="2 3">
    <name type="scientific">Exserohilum turcicum (strain 28A)</name>
    <name type="common">Northern leaf blight fungus</name>
    <name type="synonym">Setosphaeria turcica</name>
    <dbReference type="NCBI Taxonomy" id="671987"/>
    <lineage>
        <taxon>Eukaryota</taxon>
        <taxon>Fungi</taxon>
        <taxon>Dikarya</taxon>
        <taxon>Ascomycota</taxon>
        <taxon>Pezizomycotina</taxon>
        <taxon>Dothideomycetes</taxon>
        <taxon>Pleosporomycetidae</taxon>
        <taxon>Pleosporales</taxon>
        <taxon>Pleosporineae</taxon>
        <taxon>Pleosporaceae</taxon>
        <taxon>Exserohilum</taxon>
    </lineage>
</organism>
<dbReference type="eggNOG" id="ENOG502SNDB">
    <property type="taxonomic scope" value="Eukaryota"/>
</dbReference>
<proteinExistence type="predicted"/>
<evidence type="ECO:0000313" key="3">
    <source>
        <dbReference type="Proteomes" id="UP000016935"/>
    </source>
</evidence>
<feature type="transmembrane region" description="Helical" evidence="1">
    <location>
        <begin position="20"/>
        <end position="40"/>
    </location>
</feature>
<accession>R0IUG4</accession>